<evidence type="ECO:0000313" key="4">
    <source>
        <dbReference type="EMBL" id="CAK9102856.1"/>
    </source>
</evidence>
<evidence type="ECO:0000256" key="1">
    <source>
        <dbReference type="ARBA" id="ARBA00022837"/>
    </source>
</evidence>
<keyword evidence="2" id="KW-0472">Membrane</keyword>
<organism evidence="4 5">
    <name type="scientific">Durusdinium trenchii</name>
    <dbReference type="NCBI Taxonomy" id="1381693"/>
    <lineage>
        <taxon>Eukaryota</taxon>
        <taxon>Sar</taxon>
        <taxon>Alveolata</taxon>
        <taxon>Dinophyceae</taxon>
        <taxon>Suessiales</taxon>
        <taxon>Symbiodiniaceae</taxon>
        <taxon>Durusdinium</taxon>
    </lineage>
</organism>
<evidence type="ECO:0000313" key="5">
    <source>
        <dbReference type="Proteomes" id="UP001642484"/>
    </source>
</evidence>
<dbReference type="PROSITE" id="PS50222">
    <property type="entry name" value="EF_HAND_2"/>
    <property type="match status" value="1"/>
</dbReference>
<feature type="transmembrane region" description="Helical" evidence="2">
    <location>
        <begin position="481"/>
        <end position="503"/>
    </location>
</feature>
<dbReference type="Gene3D" id="1.10.238.10">
    <property type="entry name" value="EF-hand"/>
    <property type="match status" value="1"/>
</dbReference>
<dbReference type="InterPro" id="IPR018247">
    <property type="entry name" value="EF_Hand_1_Ca_BS"/>
</dbReference>
<feature type="transmembrane region" description="Helical" evidence="2">
    <location>
        <begin position="515"/>
        <end position="536"/>
    </location>
</feature>
<dbReference type="InterPro" id="IPR002048">
    <property type="entry name" value="EF_hand_dom"/>
</dbReference>
<name>A0ABP0RQF0_9DINO</name>
<keyword evidence="2" id="KW-0812">Transmembrane</keyword>
<dbReference type="PROSITE" id="PS00018">
    <property type="entry name" value="EF_HAND_1"/>
    <property type="match status" value="1"/>
</dbReference>
<keyword evidence="1" id="KW-0106">Calcium</keyword>
<evidence type="ECO:0000256" key="2">
    <source>
        <dbReference type="SAM" id="Phobius"/>
    </source>
</evidence>
<evidence type="ECO:0000259" key="3">
    <source>
        <dbReference type="PROSITE" id="PS50222"/>
    </source>
</evidence>
<comment type="caution">
    <text evidence="4">The sequence shown here is derived from an EMBL/GenBank/DDBJ whole genome shotgun (WGS) entry which is preliminary data.</text>
</comment>
<dbReference type="EMBL" id="CAXAMN010026428">
    <property type="protein sequence ID" value="CAK9102856.1"/>
    <property type="molecule type" value="Genomic_DNA"/>
</dbReference>
<keyword evidence="2" id="KW-1133">Transmembrane helix</keyword>
<feature type="transmembrane region" description="Helical" evidence="2">
    <location>
        <begin position="277"/>
        <end position="298"/>
    </location>
</feature>
<reference evidence="4 5" key="1">
    <citation type="submission" date="2024-02" db="EMBL/GenBank/DDBJ databases">
        <authorList>
            <person name="Chen Y."/>
            <person name="Shah S."/>
            <person name="Dougan E. K."/>
            <person name="Thang M."/>
            <person name="Chan C."/>
        </authorList>
    </citation>
    <scope>NUCLEOTIDE SEQUENCE [LARGE SCALE GENOMIC DNA]</scope>
</reference>
<accession>A0ABP0RQF0</accession>
<dbReference type="Proteomes" id="UP001642484">
    <property type="component" value="Unassembled WGS sequence"/>
</dbReference>
<feature type="transmembrane region" description="Helical" evidence="2">
    <location>
        <begin position="236"/>
        <end position="256"/>
    </location>
</feature>
<dbReference type="InterPro" id="IPR011992">
    <property type="entry name" value="EF-hand-dom_pair"/>
</dbReference>
<sequence length="1128" mass="129204">MRRTAAKKAARTCQEPSAPSYVDADGKVSNGCELQCPLLPHATCKRCDVSTCFELQPECKWHKSRNHFDQDMDASNGCEAGCPKVANGRCSKCQTPQACEVYTCEAQLAALLFGAAPNKAYSLHVFFRKVVSFAEEVKRSPPDGVAHKLRRLQRADEQQQDICQQLGLQETDFFLFKQHNRGRMQYACLYREDEGTERSVLQRFLESLSLELEWERVKQRLDSLGLTKQLPPDQGILAVTTIGSLFARIITSLCFFRSRHFAQFSDHMVVLWKTVAFWTLLQIFLELFSVFVVLWYVWCIQKNDWARAKQEAGAAGDVHFPKVLWFFFADKLEMFHRREEVEKSVLSDHPSYLSFLILLRWIHFIVALFQYESVGRNIVPVIHAVRQPESLFYMIFLLLALMASCHAYAVYPIEENVGSWNESFNAVLKIFRLEFLGDFDLNEMEGLDDEIHGTIKNNTISAEMDEQKYNSKYHQGIRTQFVFLSLGITLVAMNTYIGLLGELYSQAVKRKNQLYSHYLAATTYQHLCLTIFLRLLESVLKEPTVLLEGLNKHSYLLRSGDFVDVPVEIEDEPEVNPRGLPYDPLETVLVGQQDLHSEMGPEALLRQHRVAHFKQKNSPAVQRRILEKVDAMAPTPLLDASWSLAERHKRRMNMPQRLLALGELKTWLGRIGLDAAREELGFARGPLCRDDFVKALADRDYPYGILGAKTVAFFLSEDTISWNDITSCLEECEAPEGPSRWELLRNDAEEARRIRDQDPIEEHLIEQYVGTLRRRKDPNATHSDALAGLLKRMWQGEPEVAEFMEFVFTEFRSIPMLWRFLNISKKSLKGDDGVLTEEDFRTAMRCLFSREGRQPVEAHMSGLFDLLDTNKQNRIRLSDILHEEPHAGRGRKALLGRLRRFLEELTSSKTPEMKALMQLYKSPADAFKMSASGKVTRAGFIEGLHRLRYDEWHVDDLFTRIDRDGSGDITIEDILGFLKEAGPGGRYARPVPVHSNLLAKERTTGRLVPLNHCSIDASAKLSQLNDWFSDERMAQREVLKSARRPITSPKTTMLLSSASVPTLRKDPRRMGTTTRWQVRSQHSLSEIREPRELIYSYDPAPDLAPISCGLMDLVESPGRRKVDHCLHS</sequence>
<protein>
    <recommendedName>
        <fullName evidence="3">EF-hand domain-containing protein</fullName>
    </recommendedName>
</protein>
<gene>
    <name evidence="4" type="ORF">CCMP2556_LOCUS48379</name>
</gene>
<feature type="transmembrane region" description="Helical" evidence="2">
    <location>
        <begin position="391"/>
        <end position="411"/>
    </location>
</feature>
<keyword evidence="5" id="KW-1185">Reference proteome</keyword>
<proteinExistence type="predicted"/>
<dbReference type="SUPFAM" id="SSF47473">
    <property type="entry name" value="EF-hand"/>
    <property type="match status" value="1"/>
</dbReference>
<feature type="domain" description="EF-hand" evidence="3">
    <location>
        <begin position="953"/>
        <end position="984"/>
    </location>
</feature>